<dbReference type="PANTHER" id="PTHR15074:SF0">
    <property type="entry name" value="METHYL-CPG-BINDING DOMAIN PROTEIN 4-LIKE PROTEIN"/>
    <property type="match status" value="1"/>
</dbReference>
<feature type="compositionally biased region" description="Basic residues" evidence="3">
    <location>
        <begin position="71"/>
        <end position="82"/>
    </location>
</feature>
<name>A0ABP0BLZ3_9PEZI</name>
<feature type="compositionally biased region" description="Basic and acidic residues" evidence="3">
    <location>
        <begin position="44"/>
        <end position="54"/>
    </location>
</feature>
<feature type="compositionally biased region" description="Low complexity" evidence="3">
    <location>
        <begin position="352"/>
        <end position="371"/>
    </location>
</feature>
<dbReference type="SUPFAM" id="SSF48150">
    <property type="entry name" value="DNA-glycosylase"/>
    <property type="match status" value="1"/>
</dbReference>
<feature type="region of interest" description="Disordered" evidence="3">
    <location>
        <begin position="352"/>
        <end position="383"/>
    </location>
</feature>
<evidence type="ECO:0000256" key="1">
    <source>
        <dbReference type="ARBA" id="ARBA00004123"/>
    </source>
</evidence>
<dbReference type="Proteomes" id="UP001642406">
    <property type="component" value="Unassembled WGS sequence"/>
</dbReference>
<keyword evidence="5" id="KW-1185">Reference proteome</keyword>
<dbReference type="PANTHER" id="PTHR15074">
    <property type="entry name" value="METHYL-CPG-BINDING PROTEIN"/>
    <property type="match status" value="1"/>
</dbReference>
<evidence type="ECO:0000256" key="3">
    <source>
        <dbReference type="SAM" id="MobiDB-lite"/>
    </source>
</evidence>
<dbReference type="EMBL" id="CAWUHC010000031">
    <property type="protein sequence ID" value="CAK7220547.1"/>
    <property type="molecule type" value="Genomic_DNA"/>
</dbReference>
<evidence type="ECO:0008006" key="6">
    <source>
        <dbReference type="Google" id="ProtNLM"/>
    </source>
</evidence>
<organism evidence="4 5">
    <name type="scientific">Sporothrix bragantina</name>
    <dbReference type="NCBI Taxonomy" id="671064"/>
    <lineage>
        <taxon>Eukaryota</taxon>
        <taxon>Fungi</taxon>
        <taxon>Dikarya</taxon>
        <taxon>Ascomycota</taxon>
        <taxon>Pezizomycotina</taxon>
        <taxon>Sordariomycetes</taxon>
        <taxon>Sordariomycetidae</taxon>
        <taxon>Ophiostomatales</taxon>
        <taxon>Ophiostomataceae</taxon>
        <taxon>Sporothrix</taxon>
    </lineage>
</organism>
<reference evidence="4 5" key="1">
    <citation type="submission" date="2024-01" db="EMBL/GenBank/DDBJ databases">
        <authorList>
            <person name="Allen C."/>
            <person name="Tagirdzhanova G."/>
        </authorList>
    </citation>
    <scope>NUCLEOTIDE SEQUENCE [LARGE SCALE GENOMIC DNA]</scope>
</reference>
<keyword evidence="2" id="KW-0539">Nucleus</keyword>
<dbReference type="InterPro" id="IPR011257">
    <property type="entry name" value="DNA_glycosylase"/>
</dbReference>
<sequence>MNTETQSYTPGPEPPWTTAVVVYRRTTVLGGVAEQPPVSLPEAKAVKDRTKSPEAEPYIQPATRLPSPAKIRARTPTKKVKITSRSPSPACFSPISSPSKSTPKRKRETTSYFFTPPPSRNEGRPEDDSSSEESSGSGESSESENGSKDAPSNAAKAPYAATLKESPEKAARPRRGAVSGLPFPPLDAPCFGLVQEQLADDPFWLLIALVFLTRVAGRVSLPVFWGIKALYLTPQALADANPSDLVDTMRHLGMASVRCAAIQRYARGWIARPPLPGVYTTVKNYPLPPEGSLEGCSNGGLPMHSQWEIGHLTQGAYAVDSWRIFCRDALLGRSKHWTGDAGGFMAVKNHSESLAGSSSSSSSDSPNSSDSEPPTDRNTDRAFQPEWMRVLPRDKELRACLRWMWMREGWDWDPLTGERAVLSEDLRCAVDEGRVGYDVHGQLQIFDGDSRPRKKKELVVEL</sequence>
<feature type="compositionally biased region" description="Low complexity" evidence="3">
    <location>
        <begin position="132"/>
        <end position="161"/>
    </location>
</feature>
<protein>
    <recommendedName>
        <fullName evidence="6">Methyl-CpG-binding domain protein 4</fullName>
    </recommendedName>
</protein>
<feature type="region of interest" description="Disordered" evidence="3">
    <location>
        <begin position="34"/>
        <end position="176"/>
    </location>
</feature>
<dbReference type="Gene3D" id="1.10.340.30">
    <property type="entry name" value="Hypothetical protein, domain 2"/>
    <property type="match status" value="1"/>
</dbReference>
<proteinExistence type="predicted"/>
<evidence type="ECO:0000313" key="5">
    <source>
        <dbReference type="Proteomes" id="UP001642406"/>
    </source>
</evidence>
<accession>A0ABP0BLZ3</accession>
<evidence type="ECO:0000313" key="4">
    <source>
        <dbReference type="EMBL" id="CAK7220547.1"/>
    </source>
</evidence>
<evidence type="ECO:0000256" key="2">
    <source>
        <dbReference type="ARBA" id="ARBA00023242"/>
    </source>
</evidence>
<dbReference type="InterPro" id="IPR045138">
    <property type="entry name" value="MeCP2/MBD4"/>
</dbReference>
<gene>
    <name evidence="4" type="ORF">SBRCBS47491_004225</name>
</gene>
<comment type="caution">
    <text evidence="4">The sequence shown here is derived from an EMBL/GenBank/DDBJ whole genome shotgun (WGS) entry which is preliminary data.</text>
</comment>
<comment type="subcellular location">
    <subcellularLocation>
        <location evidence="1">Nucleus</location>
    </subcellularLocation>
</comment>